<evidence type="ECO:0000313" key="2">
    <source>
        <dbReference type="Proteomes" id="UP000695000"/>
    </source>
</evidence>
<feature type="signal peptide" evidence="1">
    <location>
        <begin position="1"/>
        <end position="16"/>
    </location>
</feature>
<name>A0ABM1MSE3_NICVS</name>
<evidence type="ECO:0000256" key="1">
    <source>
        <dbReference type="SAM" id="SignalP"/>
    </source>
</evidence>
<feature type="chain" id="PRO_5047201053" evidence="1">
    <location>
        <begin position="17"/>
        <end position="239"/>
    </location>
</feature>
<proteinExistence type="predicted"/>
<organism evidence="2 3">
    <name type="scientific">Nicrophorus vespilloides</name>
    <name type="common">Boreal carrion beetle</name>
    <dbReference type="NCBI Taxonomy" id="110193"/>
    <lineage>
        <taxon>Eukaryota</taxon>
        <taxon>Metazoa</taxon>
        <taxon>Ecdysozoa</taxon>
        <taxon>Arthropoda</taxon>
        <taxon>Hexapoda</taxon>
        <taxon>Insecta</taxon>
        <taxon>Pterygota</taxon>
        <taxon>Neoptera</taxon>
        <taxon>Endopterygota</taxon>
        <taxon>Coleoptera</taxon>
        <taxon>Polyphaga</taxon>
        <taxon>Staphyliniformia</taxon>
        <taxon>Silphidae</taxon>
        <taxon>Nicrophorinae</taxon>
        <taxon>Nicrophorus</taxon>
    </lineage>
</organism>
<gene>
    <name evidence="3" type="primary">LOC108563352</name>
</gene>
<dbReference type="PANTHER" id="PTHR47771">
    <property type="entry name" value="LD27203P-RELATED"/>
    <property type="match status" value="1"/>
</dbReference>
<dbReference type="Proteomes" id="UP000695000">
    <property type="component" value="Unplaced"/>
</dbReference>
<protein>
    <submittedName>
        <fullName evidence="3">MAGE-like protein 2</fullName>
    </submittedName>
</protein>
<reference evidence="3" key="1">
    <citation type="submission" date="2025-08" db="UniProtKB">
        <authorList>
            <consortium name="RefSeq"/>
        </authorList>
    </citation>
    <scope>IDENTIFICATION</scope>
    <source>
        <tissue evidence="3">Whole Larva</tissue>
    </source>
</reference>
<keyword evidence="2" id="KW-1185">Reference proteome</keyword>
<accession>A0ABM1MSE3</accession>
<evidence type="ECO:0000313" key="3">
    <source>
        <dbReference type="RefSeq" id="XP_017777493.1"/>
    </source>
</evidence>
<dbReference type="PANTHER" id="PTHR47771:SF14">
    <property type="entry name" value="RH73259P"/>
    <property type="match status" value="1"/>
</dbReference>
<dbReference type="GeneID" id="108563352"/>
<dbReference type="RefSeq" id="XP_017777493.1">
    <property type="nucleotide sequence ID" value="XM_017922004.1"/>
</dbReference>
<sequence length="239" mass="26978">MRRSLLFLLLAGSVCCSDFHRIEKRSYETYEDVDDVPDLGKTSVIRGLAIEKRVFGTNTVFRPRQMLQNNGINSAGVITITKEVAVRVPQPYRVTVTKAVHVPVPHPYPVFVPKPYPVPVKVEVQVPVPHPVPVKIIEEVPIEIPVYVNVPDPVKAEVPITKPYPIIKHVGVPSPVLKNVPIHQGQHPFKTILFNHFRNKLSKYINSPLNGEFNGYVPSKFGGIYGRQGYNTYASKWKW</sequence>
<keyword evidence="1" id="KW-0732">Signal</keyword>